<evidence type="ECO:0000313" key="1">
    <source>
        <dbReference type="EMBL" id="AKH48204.1"/>
    </source>
</evidence>
<protein>
    <submittedName>
        <fullName evidence="1">Uncharacterized protein</fullName>
    </submittedName>
</protein>
<sequence length="69" mass="7681">MPVLTGPHTPCILRAALYGPWAACGPECLVVERYAWGMGARGEPLPDDVPDLAREAWQHGERVTRRARR</sequence>
<proteinExistence type="predicted"/>
<organism evidence="1">
    <name type="scientific">uncultured marine virus</name>
    <dbReference type="NCBI Taxonomy" id="186617"/>
    <lineage>
        <taxon>Viruses</taxon>
        <taxon>environmental samples</taxon>
    </lineage>
</organism>
<reference evidence="1" key="2">
    <citation type="submission" date="2015-03" db="EMBL/GenBank/DDBJ databases">
        <authorList>
            <person name="Chow C.-E.T."/>
            <person name="Winget D.M."/>
            <person name="White R.A.III."/>
            <person name="Hallam S.J."/>
            <person name="Suttle C.A."/>
        </authorList>
    </citation>
    <scope>NUCLEOTIDE SEQUENCE</scope>
    <source>
        <strain evidence="1">Oxic1_6</strain>
    </source>
</reference>
<dbReference type="EMBL" id="KR029601">
    <property type="protein sequence ID" value="AKH48204.1"/>
    <property type="molecule type" value="Genomic_DNA"/>
</dbReference>
<name>A0A0F7L6M6_9VIRU</name>
<accession>A0A0F7L6M6</accession>
<reference evidence="1" key="1">
    <citation type="journal article" date="2015" name="Front. Microbiol.">
        <title>Combining genomic sequencing methods to explore viral diversity and reveal potential virus-host interactions.</title>
        <authorList>
            <person name="Chow C.E."/>
            <person name="Winget D.M."/>
            <person name="White R.A.III."/>
            <person name="Hallam S.J."/>
            <person name="Suttle C.A."/>
        </authorList>
    </citation>
    <scope>NUCLEOTIDE SEQUENCE</scope>
    <source>
        <strain evidence="1">Oxic1_6</strain>
    </source>
</reference>